<dbReference type="SUPFAM" id="SSF90257">
    <property type="entry name" value="Myosin rod fragments"/>
    <property type="match status" value="1"/>
</dbReference>
<reference evidence="3 4" key="1">
    <citation type="submission" date="2024-01" db="EMBL/GenBank/DDBJ databases">
        <title>The genome of the rayed Mediterranean limpet Patella caerulea (Linnaeus, 1758).</title>
        <authorList>
            <person name="Anh-Thu Weber A."/>
            <person name="Halstead-Nussloch G."/>
        </authorList>
    </citation>
    <scope>NUCLEOTIDE SEQUENCE [LARGE SCALE GENOMIC DNA]</scope>
    <source>
        <strain evidence="3">AATW-2023a</strain>
        <tissue evidence="3">Whole specimen</tissue>
    </source>
</reference>
<protein>
    <recommendedName>
        <fullName evidence="5">Coiled-coil domain-containing protein 102A</fullName>
    </recommendedName>
</protein>
<dbReference type="AlphaFoldDB" id="A0AAN8K1W3"/>
<organism evidence="3 4">
    <name type="scientific">Patella caerulea</name>
    <name type="common">Rayed Mediterranean limpet</name>
    <dbReference type="NCBI Taxonomy" id="87958"/>
    <lineage>
        <taxon>Eukaryota</taxon>
        <taxon>Metazoa</taxon>
        <taxon>Spiralia</taxon>
        <taxon>Lophotrochozoa</taxon>
        <taxon>Mollusca</taxon>
        <taxon>Gastropoda</taxon>
        <taxon>Patellogastropoda</taxon>
        <taxon>Patelloidea</taxon>
        <taxon>Patellidae</taxon>
        <taxon>Patella</taxon>
    </lineage>
</organism>
<feature type="region of interest" description="Disordered" evidence="2">
    <location>
        <begin position="1"/>
        <end position="52"/>
    </location>
</feature>
<feature type="compositionally biased region" description="Basic and acidic residues" evidence="2">
    <location>
        <begin position="173"/>
        <end position="183"/>
    </location>
</feature>
<feature type="compositionally biased region" description="Polar residues" evidence="2">
    <location>
        <begin position="213"/>
        <end position="228"/>
    </location>
</feature>
<evidence type="ECO:0008006" key="5">
    <source>
        <dbReference type="Google" id="ProtNLM"/>
    </source>
</evidence>
<feature type="region of interest" description="Disordered" evidence="2">
    <location>
        <begin position="147"/>
        <end position="233"/>
    </location>
</feature>
<gene>
    <name evidence="3" type="ORF">SNE40_008451</name>
</gene>
<evidence type="ECO:0000256" key="2">
    <source>
        <dbReference type="SAM" id="MobiDB-lite"/>
    </source>
</evidence>
<name>A0AAN8K1W3_PATCE</name>
<dbReference type="PANTHER" id="PTHR46292">
    <property type="entry name" value="COILED-COIL DOMAIN-CONTAINING PROTEIN 102A"/>
    <property type="match status" value="1"/>
</dbReference>
<dbReference type="EMBL" id="JAZGQO010000006">
    <property type="protein sequence ID" value="KAK6186410.1"/>
    <property type="molecule type" value="Genomic_DNA"/>
</dbReference>
<sequence length="526" mass="60803">MSQRGPPIHGKGGDVSYIRATSANNTGSLPMAPLSPTGNREKNSTPMSNISLADCEFNDRDEMLLRELEEAKSRAAQMEKTMRWWSDCTGNWREKWNKARDERNKAREENRQLRSKLEAVVKELTLQKRDRHDLMAENDRLKQQLELRSLEKDGKSSASSSVKEEDLNNGGSSKEKKSEKDDTEKDVEDISTSNDKMDSSSNAVEKDRKDSVDSTTSCNNKDNSSDISNLLPRLSLQLEESEKIIEQEKREKCEVTESMVKLQAELTSLKSKYEEIKKQKQEAYLELTKVKDTHKEDVCRLSQELDDESSTRSGLDKKIAELRRELERLQSENASEWAKRERLETEKLALERENKKLRSQAEDLEEQLERKSQQTSAIMDSDMKTLQMELSEKHKELNDLRHIHVKVKKTFQDKLTELDHTKRRTEQYELEVKKLRSRIEELKRDLANSEDEVDIQVNNVRKLQRTNDELQAQVETLQVQNDHIQSRLKRSSQPCLAKSRSSSLKSFALHDDFDADDSDLDLGEAT</sequence>
<evidence type="ECO:0000256" key="1">
    <source>
        <dbReference type="ARBA" id="ARBA00023054"/>
    </source>
</evidence>
<feature type="compositionally biased region" description="Basic and acidic residues" evidence="2">
    <location>
        <begin position="352"/>
        <end position="372"/>
    </location>
</feature>
<keyword evidence="1" id="KW-0175">Coiled coil</keyword>
<dbReference type="PANTHER" id="PTHR46292:SF1">
    <property type="entry name" value="COILED-COIL DOMAIN-CONTAINING PROTEIN 102A"/>
    <property type="match status" value="1"/>
</dbReference>
<feature type="region of interest" description="Disordered" evidence="2">
    <location>
        <begin position="352"/>
        <end position="376"/>
    </location>
</feature>
<accession>A0AAN8K1W3</accession>
<comment type="caution">
    <text evidence="3">The sequence shown here is derived from an EMBL/GenBank/DDBJ whole genome shotgun (WGS) entry which is preliminary data.</text>
</comment>
<proteinExistence type="predicted"/>
<keyword evidence="4" id="KW-1185">Reference proteome</keyword>
<feature type="region of interest" description="Disordered" evidence="2">
    <location>
        <begin position="95"/>
        <end position="115"/>
    </location>
</feature>
<evidence type="ECO:0000313" key="4">
    <source>
        <dbReference type="Proteomes" id="UP001347796"/>
    </source>
</evidence>
<feature type="compositionally biased region" description="Polar residues" evidence="2">
    <location>
        <begin position="190"/>
        <end position="203"/>
    </location>
</feature>
<feature type="compositionally biased region" description="Polar residues" evidence="2">
    <location>
        <begin position="19"/>
        <end position="28"/>
    </location>
</feature>
<evidence type="ECO:0000313" key="3">
    <source>
        <dbReference type="EMBL" id="KAK6186410.1"/>
    </source>
</evidence>
<dbReference type="Proteomes" id="UP001347796">
    <property type="component" value="Unassembled WGS sequence"/>
</dbReference>